<dbReference type="EMBL" id="ATLV01010520">
    <property type="status" value="NOT_ANNOTATED_CDS"/>
    <property type="molecule type" value="Genomic_DNA"/>
</dbReference>
<reference evidence="2 4" key="1">
    <citation type="journal article" date="2014" name="BMC Genomics">
        <title>Genome sequence of Anopheles sinensis provides insight into genetics basis of mosquito competence for malaria parasites.</title>
        <authorList>
            <person name="Zhou D."/>
            <person name="Zhang D."/>
            <person name="Ding G."/>
            <person name="Shi L."/>
            <person name="Hou Q."/>
            <person name="Ye Y."/>
            <person name="Xu Y."/>
            <person name="Zhou H."/>
            <person name="Xiong C."/>
            <person name="Li S."/>
            <person name="Yu J."/>
            <person name="Hong S."/>
            <person name="Yu X."/>
            <person name="Zou P."/>
            <person name="Chen C."/>
            <person name="Chang X."/>
            <person name="Wang W."/>
            <person name="Lv Y."/>
            <person name="Sun Y."/>
            <person name="Ma L."/>
            <person name="Shen B."/>
            <person name="Zhu C."/>
        </authorList>
    </citation>
    <scope>NUCLEOTIDE SEQUENCE [LARGE SCALE GENOMIC DNA]</scope>
</reference>
<proteinExistence type="predicted"/>
<dbReference type="EMBL" id="KE524585">
    <property type="protein sequence ID" value="KFB35566.1"/>
    <property type="molecule type" value="Genomic_DNA"/>
</dbReference>
<organism evidence="2">
    <name type="scientific">Anopheles sinensis</name>
    <name type="common">Mosquito</name>
    <dbReference type="NCBI Taxonomy" id="74873"/>
    <lineage>
        <taxon>Eukaryota</taxon>
        <taxon>Metazoa</taxon>
        <taxon>Ecdysozoa</taxon>
        <taxon>Arthropoda</taxon>
        <taxon>Hexapoda</taxon>
        <taxon>Insecta</taxon>
        <taxon>Pterygota</taxon>
        <taxon>Neoptera</taxon>
        <taxon>Endopterygota</taxon>
        <taxon>Diptera</taxon>
        <taxon>Nematocera</taxon>
        <taxon>Culicoidea</taxon>
        <taxon>Culicidae</taxon>
        <taxon>Anophelinae</taxon>
        <taxon>Anopheles</taxon>
    </lineage>
</organism>
<accession>A0A084VC72</accession>
<dbReference type="EnsemblMetazoa" id="ASIC002405-RA">
    <property type="protein sequence ID" value="ASIC002405-PA"/>
    <property type="gene ID" value="ASIC002405"/>
</dbReference>
<feature type="region of interest" description="Disordered" evidence="1">
    <location>
        <begin position="55"/>
        <end position="76"/>
    </location>
</feature>
<evidence type="ECO:0000313" key="4">
    <source>
        <dbReference type="Proteomes" id="UP000030765"/>
    </source>
</evidence>
<reference evidence="3" key="2">
    <citation type="submission" date="2020-05" db="UniProtKB">
        <authorList>
            <consortium name="EnsemblMetazoa"/>
        </authorList>
    </citation>
    <scope>IDENTIFICATION</scope>
</reference>
<evidence type="ECO:0000313" key="3">
    <source>
        <dbReference type="EnsemblMetazoa" id="ASIC002405-PA"/>
    </source>
</evidence>
<keyword evidence="4" id="KW-1185">Reference proteome</keyword>
<dbReference type="VEuPathDB" id="VectorBase:ASIC002405"/>
<evidence type="ECO:0000256" key="1">
    <source>
        <dbReference type="SAM" id="MobiDB-lite"/>
    </source>
</evidence>
<sequence>MEILLFYPSWRDVCKWLPEFALIRILFRKVSYPTWEVSSAVVADLHRRRMTLGPTFSRSGRRKDKKTTIKAYQHHSDSTSEESVPCLRRRTVEPLLCRHSFCGLLMLVAEAGGWLRDFIDFYRSLARA</sequence>
<dbReference type="AlphaFoldDB" id="A0A084VC72"/>
<protein>
    <submittedName>
        <fullName evidence="2 3">6-phospho-beta-glucosidase</fullName>
    </submittedName>
</protein>
<name>A0A084VC72_ANOSI</name>
<gene>
    <name evidence="2" type="ORF">ZHAS_00002405</name>
</gene>
<evidence type="ECO:0000313" key="2">
    <source>
        <dbReference type="EMBL" id="KFB35566.1"/>
    </source>
</evidence>
<dbReference type="Proteomes" id="UP000030765">
    <property type="component" value="Unassembled WGS sequence"/>
</dbReference>